<gene>
    <name evidence="2" type="ORF">HH303_08365</name>
</gene>
<dbReference type="EMBL" id="JABBNT010000002">
    <property type="protein sequence ID" value="NMM44490.1"/>
    <property type="molecule type" value="Genomic_DNA"/>
</dbReference>
<dbReference type="Gene3D" id="3.90.420.10">
    <property type="entry name" value="Oxidoreductase, molybdopterin-binding domain"/>
    <property type="match status" value="1"/>
</dbReference>
<dbReference type="InterPro" id="IPR036374">
    <property type="entry name" value="OxRdtase_Mopterin-bd_sf"/>
</dbReference>
<name>A0A7Y0DZK7_9PROT</name>
<evidence type="ECO:0000256" key="1">
    <source>
        <dbReference type="SAM" id="SignalP"/>
    </source>
</evidence>
<sequence>MKSMLAGLSACTLFAVSLMVSAPSMAQGLPDPVGPVILTVDGAIAVTNADDEARFDKAMLQALDETVLKTKSPWIDGEASTFIGTKISAILTAVGARKATLSLTALDGYAVDIPYSDIEDMDPILSWERNGTPLTVRDRGPLWVTYPIDKIPADEAAKYSARWIWQVARISVQE</sequence>
<evidence type="ECO:0000313" key="3">
    <source>
        <dbReference type="Proteomes" id="UP000539372"/>
    </source>
</evidence>
<protein>
    <recommendedName>
        <fullName evidence="4">Oxidoreductase molybdopterin-binding domain-containing protein</fullName>
    </recommendedName>
</protein>
<keyword evidence="1" id="KW-0732">Signal</keyword>
<dbReference type="SUPFAM" id="SSF56524">
    <property type="entry name" value="Oxidoreductase molybdopterin-binding domain"/>
    <property type="match status" value="1"/>
</dbReference>
<dbReference type="AlphaFoldDB" id="A0A7Y0DZK7"/>
<evidence type="ECO:0000313" key="2">
    <source>
        <dbReference type="EMBL" id="NMM44490.1"/>
    </source>
</evidence>
<accession>A0A7Y0DZK7</accession>
<comment type="caution">
    <text evidence="2">The sequence shown here is derived from an EMBL/GenBank/DDBJ whole genome shotgun (WGS) entry which is preliminary data.</text>
</comment>
<dbReference type="RefSeq" id="WP_169624771.1">
    <property type="nucleotide sequence ID" value="NZ_JABBNT010000002.1"/>
</dbReference>
<reference evidence="2 3" key="1">
    <citation type="submission" date="2020-04" db="EMBL/GenBank/DDBJ databases">
        <title>Rhodospirillaceae bacterium KN72 isolated from deep sea.</title>
        <authorList>
            <person name="Zhang D.-C."/>
        </authorList>
    </citation>
    <scope>NUCLEOTIDE SEQUENCE [LARGE SCALE GENOMIC DNA]</scope>
    <source>
        <strain evidence="2 3">KN72</strain>
    </source>
</reference>
<evidence type="ECO:0008006" key="4">
    <source>
        <dbReference type="Google" id="ProtNLM"/>
    </source>
</evidence>
<feature type="chain" id="PRO_5030897090" description="Oxidoreductase molybdopterin-binding domain-containing protein" evidence="1">
    <location>
        <begin position="27"/>
        <end position="174"/>
    </location>
</feature>
<proteinExistence type="predicted"/>
<keyword evidence="3" id="KW-1185">Reference proteome</keyword>
<organism evidence="2 3">
    <name type="scientific">Pacificispira spongiicola</name>
    <dbReference type="NCBI Taxonomy" id="2729598"/>
    <lineage>
        <taxon>Bacteria</taxon>
        <taxon>Pseudomonadati</taxon>
        <taxon>Pseudomonadota</taxon>
        <taxon>Alphaproteobacteria</taxon>
        <taxon>Rhodospirillales</taxon>
        <taxon>Rhodospirillaceae</taxon>
        <taxon>Pacificispira</taxon>
    </lineage>
</organism>
<dbReference type="Proteomes" id="UP000539372">
    <property type="component" value="Unassembled WGS sequence"/>
</dbReference>
<feature type="signal peptide" evidence="1">
    <location>
        <begin position="1"/>
        <end position="26"/>
    </location>
</feature>